<dbReference type="InterPro" id="IPR044655">
    <property type="entry name" value="BAGP1-like"/>
</dbReference>
<dbReference type="EMBL" id="JAKOGI010000214">
    <property type="protein sequence ID" value="KAJ8439615.1"/>
    <property type="molecule type" value="Genomic_DNA"/>
</dbReference>
<reference evidence="2" key="1">
    <citation type="submission" date="2022-04" db="EMBL/GenBank/DDBJ databases">
        <title>Carnegiea gigantea Genome sequencing and assembly v2.</title>
        <authorList>
            <person name="Copetti D."/>
            <person name="Sanderson M.J."/>
            <person name="Burquez A."/>
            <person name="Wojciechowski M.F."/>
        </authorList>
    </citation>
    <scope>NUCLEOTIDE SEQUENCE</scope>
    <source>
        <strain evidence="2">SGP5-SGP5p</strain>
        <tissue evidence="2">Aerial part</tissue>
    </source>
</reference>
<dbReference type="PANTHER" id="PTHR47038">
    <property type="entry name" value="BAG-ASSOCIATED GRAM PROTEIN 1"/>
    <property type="match status" value="1"/>
</dbReference>
<dbReference type="PANTHER" id="PTHR47038:SF1">
    <property type="entry name" value="BAG-ASSOCIATED GRAM PROTEIN 1"/>
    <property type="match status" value="1"/>
</dbReference>
<name>A0A9Q1KAY8_9CARY</name>
<accession>A0A9Q1KAY8</accession>
<protein>
    <submittedName>
        <fullName evidence="2">Uncharacterized protein</fullName>
    </submittedName>
</protein>
<feature type="region of interest" description="Disordered" evidence="1">
    <location>
        <begin position="139"/>
        <end position="184"/>
    </location>
</feature>
<keyword evidence="3" id="KW-1185">Reference proteome</keyword>
<sequence>MLVPARVIEAALDSLLPSWWEIEVTFASAVFVIIAYRYFTFGDARCESNLVESSVASVVAHEGEKIGQLKYDTQTISMYMIKSHVLISKRKLLMNRGLRCKTTVLVAQRVTQLRETLPAATETTGCCSGNLKKVETKRKQANLEKNHSVATEKVAGTWPPIEPSPSATGNAGTHRKSLTQVRNP</sequence>
<dbReference type="AlphaFoldDB" id="A0A9Q1KAY8"/>
<proteinExistence type="predicted"/>
<dbReference type="Proteomes" id="UP001153076">
    <property type="component" value="Unassembled WGS sequence"/>
</dbReference>
<evidence type="ECO:0000256" key="1">
    <source>
        <dbReference type="SAM" id="MobiDB-lite"/>
    </source>
</evidence>
<organism evidence="2 3">
    <name type="scientific">Carnegiea gigantea</name>
    <dbReference type="NCBI Taxonomy" id="171969"/>
    <lineage>
        <taxon>Eukaryota</taxon>
        <taxon>Viridiplantae</taxon>
        <taxon>Streptophyta</taxon>
        <taxon>Embryophyta</taxon>
        <taxon>Tracheophyta</taxon>
        <taxon>Spermatophyta</taxon>
        <taxon>Magnoliopsida</taxon>
        <taxon>eudicotyledons</taxon>
        <taxon>Gunneridae</taxon>
        <taxon>Pentapetalae</taxon>
        <taxon>Caryophyllales</taxon>
        <taxon>Cactineae</taxon>
        <taxon>Cactaceae</taxon>
        <taxon>Cactoideae</taxon>
        <taxon>Echinocereeae</taxon>
        <taxon>Carnegiea</taxon>
    </lineage>
</organism>
<comment type="caution">
    <text evidence="2">The sequence shown here is derived from an EMBL/GenBank/DDBJ whole genome shotgun (WGS) entry which is preliminary data.</text>
</comment>
<evidence type="ECO:0000313" key="2">
    <source>
        <dbReference type="EMBL" id="KAJ8439615.1"/>
    </source>
</evidence>
<dbReference type="OrthoDB" id="10643077at2759"/>
<gene>
    <name evidence="2" type="ORF">Cgig2_020991</name>
</gene>
<evidence type="ECO:0000313" key="3">
    <source>
        <dbReference type="Proteomes" id="UP001153076"/>
    </source>
</evidence>